<reference evidence="10 11" key="2">
    <citation type="submission" date="2019-01" db="EMBL/GenBank/DDBJ databases">
        <title>Tautonia sociabilis, a novel thermotolerant planctomycete of Isosphaeraceae family, isolated from a 4000 m deep subterranean habitat.</title>
        <authorList>
            <person name="Kovaleva O.L."/>
            <person name="Elcheninov A.G."/>
            <person name="Van Heerden E."/>
            <person name="Toshchakov S.V."/>
            <person name="Novikov A."/>
            <person name="Bonch-Osmolovskaya E.A."/>
            <person name="Kublanov I.V."/>
        </authorList>
    </citation>
    <scope>NUCLEOTIDE SEQUENCE [LARGE SCALE GENOMIC DNA]</scope>
    <source>
        <strain evidence="10 11">GM2012</strain>
    </source>
</reference>
<comment type="caution">
    <text evidence="10">The sequence shown here is derived from an EMBL/GenBank/DDBJ whole genome shotgun (WGS) entry which is preliminary data.</text>
</comment>
<evidence type="ECO:0000256" key="7">
    <source>
        <dbReference type="SAM" id="Phobius"/>
    </source>
</evidence>
<dbReference type="InterPro" id="IPR050250">
    <property type="entry name" value="Macrolide_Exporter_MacB"/>
</dbReference>
<evidence type="ECO:0000259" key="8">
    <source>
        <dbReference type="Pfam" id="PF02687"/>
    </source>
</evidence>
<keyword evidence="3 7" id="KW-0812">Transmembrane</keyword>
<comment type="similarity">
    <text evidence="6">Belongs to the ABC-4 integral membrane protein family.</text>
</comment>
<evidence type="ECO:0000256" key="5">
    <source>
        <dbReference type="ARBA" id="ARBA00023136"/>
    </source>
</evidence>
<feature type="transmembrane region" description="Helical" evidence="7">
    <location>
        <begin position="336"/>
        <end position="355"/>
    </location>
</feature>
<name>A0A432MJK3_9BACT</name>
<sequence length="372" mass="39246">MGYLRFISRNLRGRPARTTLTALGLSVAVSAVMLLTGISWGFERSFLAIYRSRGIDLIVVRAGISDQLSSNLDASLEDELRAIPGVSQVAPSLMDAVSFEEANLVSVLTSGWEPGSLLIEGLRILEGRPLRPGDRRVVLLGRVLAMNLGKSVGEPIDIAGERFEVVGIYESASLFENGGLVMPLAELQRMMGREGQVTGFVVVAAPGVDPRELGRTIERRHQGVAAVPSGDYVKENIQLRLARAMASATTAIALVLGSIGLLNTMAMAVAERTGEIGLLRALGWRRSRIILLLMGEAGALGLLGVAGGAVLAAAGARGITMAPTSRGFIEPNLSPLVLAIGLAMGLGLTLLGGLYPAVRASRLEPTEALRHE</sequence>
<evidence type="ECO:0000256" key="6">
    <source>
        <dbReference type="ARBA" id="ARBA00038076"/>
    </source>
</evidence>
<comment type="subcellular location">
    <subcellularLocation>
        <location evidence="1">Cell membrane</location>
        <topology evidence="1">Multi-pass membrane protein</topology>
    </subcellularLocation>
</comment>
<evidence type="ECO:0000256" key="4">
    <source>
        <dbReference type="ARBA" id="ARBA00022989"/>
    </source>
</evidence>
<feature type="transmembrane region" description="Helical" evidence="7">
    <location>
        <begin position="20"/>
        <end position="42"/>
    </location>
</feature>
<dbReference type="AlphaFoldDB" id="A0A432MJK3"/>
<dbReference type="InterPro" id="IPR025857">
    <property type="entry name" value="MacB_PCD"/>
</dbReference>
<proteinExistence type="inferred from homology"/>
<dbReference type="RefSeq" id="WP_126725646.1">
    <property type="nucleotide sequence ID" value="NZ_RYZH01000021.1"/>
</dbReference>
<keyword evidence="2" id="KW-1003">Cell membrane</keyword>
<feature type="domain" description="MacB-like periplasmic core" evidence="9">
    <location>
        <begin position="18"/>
        <end position="218"/>
    </location>
</feature>
<evidence type="ECO:0000256" key="1">
    <source>
        <dbReference type="ARBA" id="ARBA00004651"/>
    </source>
</evidence>
<keyword evidence="4 7" id="KW-1133">Transmembrane helix</keyword>
<dbReference type="Pfam" id="PF12704">
    <property type="entry name" value="MacB_PCD"/>
    <property type="match status" value="1"/>
</dbReference>
<feature type="transmembrane region" description="Helical" evidence="7">
    <location>
        <begin position="244"/>
        <end position="269"/>
    </location>
</feature>
<evidence type="ECO:0000256" key="2">
    <source>
        <dbReference type="ARBA" id="ARBA00022475"/>
    </source>
</evidence>
<dbReference type="Pfam" id="PF02687">
    <property type="entry name" value="FtsX"/>
    <property type="match status" value="1"/>
</dbReference>
<dbReference type="GO" id="GO:0022857">
    <property type="term" value="F:transmembrane transporter activity"/>
    <property type="evidence" value="ECO:0007669"/>
    <property type="project" value="TreeGrafter"/>
</dbReference>
<evidence type="ECO:0000313" key="11">
    <source>
        <dbReference type="Proteomes" id="UP000280296"/>
    </source>
</evidence>
<keyword evidence="11" id="KW-1185">Reference proteome</keyword>
<dbReference type="InterPro" id="IPR003838">
    <property type="entry name" value="ABC3_permease_C"/>
</dbReference>
<accession>A0A432MJK3</accession>
<feature type="transmembrane region" description="Helical" evidence="7">
    <location>
        <begin position="290"/>
        <end position="316"/>
    </location>
</feature>
<dbReference type="OrthoDB" id="9775474at2"/>
<evidence type="ECO:0000313" key="10">
    <source>
        <dbReference type="EMBL" id="RUL87430.1"/>
    </source>
</evidence>
<organism evidence="10 11">
    <name type="scientific">Tautonia sociabilis</name>
    <dbReference type="NCBI Taxonomy" id="2080755"/>
    <lineage>
        <taxon>Bacteria</taxon>
        <taxon>Pseudomonadati</taxon>
        <taxon>Planctomycetota</taxon>
        <taxon>Planctomycetia</taxon>
        <taxon>Isosphaerales</taxon>
        <taxon>Isosphaeraceae</taxon>
        <taxon>Tautonia</taxon>
    </lineage>
</organism>
<reference evidence="10 11" key="1">
    <citation type="submission" date="2018-12" db="EMBL/GenBank/DDBJ databases">
        <authorList>
            <person name="Toschakov S.V."/>
        </authorList>
    </citation>
    <scope>NUCLEOTIDE SEQUENCE [LARGE SCALE GENOMIC DNA]</scope>
    <source>
        <strain evidence="10 11">GM2012</strain>
    </source>
</reference>
<dbReference type="GO" id="GO:0005886">
    <property type="term" value="C:plasma membrane"/>
    <property type="evidence" value="ECO:0007669"/>
    <property type="project" value="UniProtKB-SubCell"/>
</dbReference>
<dbReference type="PANTHER" id="PTHR30572:SF4">
    <property type="entry name" value="ABC TRANSPORTER PERMEASE YTRF"/>
    <property type="match status" value="1"/>
</dbReference>
<evidence type="ECO:0000256" key="3">
    <source>
        <dbReference type="ARBA" id="ARBA00022692"/>
    </source>
</evidence>
<gene>
    <name evidence="10" type="ORF">TsocGM_12170</name>
</gene>
<dbReference type="Proteomes" id="UP000280296">
    <property type="component" value="Unassembled WGS sequence"/>
</dbReference>
<protein>
    <submittedName>
        <fullName evidence="10">ABC transporter permease</fullName>
    </submittedName>
</protein>
<dbReference type="EMBL" id="RYZH01000021">
    <property type="protein sequence ID" value="RUL87430.1"/>
    <property type="molecule type" value="Genomic_DNA"/>
</dbReference>
<keyword evidence="5 7" id="KW-0472">Membrane</keyword>
<dbReference type="PANTHER" id="PTHR30572">
    <property type="entry name" value="MEMBRANE COMPONENT OF TRANSPORTER-RELATED"/>
    <property type="match status" value="1"/>
</dbReference>
<evidence type="ECO:0000259" key="9">
    <source>
        <dbReference type="Pfam" id="PF12704"/>
    </source>
</evidence>
<feature type="domain" description="ABC3 transporter permease C-terminal" evidence="8">
    <location>
        <begin position="250"/>
        <end position="365"/>
    </location>
</feature>